<evidence type="ECO:0000313" key="1">
    <source>
        <dbReference type="EMBL" id="KAK8780941.1"/>
    </source>
</evidence>
<gene>
    <name evidence="1" type="ORF">V5799_017717</name>
</gene>
<proteinExistence type="predicted"/>
<evidence type="ECO:0000313" key="2">
    <source>
        <dbReference type="Proteomes" id="UP001321473"/>
    </source>
</evidence>
<dbReference type="SUPFAM" id="SSF52047">
    <property type="entry name" value="RNI-like"/>
    <property type="match status" value="1"/>
</dbReference>
<dbReference type="Proteomes" id="UP001321473">
    <property type="component" value="Unassembled WGS sequence"/>
</dbReference>
<name>A0AAQ4F1Y7_AMBAM</name>
<organism evidence="1 2">
    <name type="scientific">Amblyomma americanum</name>
    <name type="common">Lone star tick</name>
    <dbReference type="NCBI Taxonomy" id="6943"/>
    <lineage>
        <taxon>Eukaryota</taxon>
        <taxon>Metazoa</taxon>
        <taxon>Ecdysozoa</taxon>
        <taxon>Arthropoda</taxon>
        <taxon>Chelicerata</taxon>
        <taxon>Arachnida</taxon>
        <taxon>Acari</taxon>
        <taxon>Parasitiformes</taxon>
        <taxon>Ixodida</taxon>
        <taxon>Ixodoidea</taxon>
        <taxon>Ixodidae</taxon>
        <taxon>Amblyomminae</taxon>
        <taxon>Amblyomma</taxon>
    </lineage>
</organism>
<reference evidence="1 2" key="1">
    <citation type="journal article" date="2023" name="Arcadia Sci">
        <title>De novo assembly of a long-read Amblyomma americanum tick genome.</title>
        <authorList>
            <person name="Chou S."/>
            <person name="Poskanzer K.E."/>
            <person name="Rollins M."/>
            <person name="Thuy-Boun P.S."/>
        </authorList>
    </citation>
    <scope>NUCLEOTIDE SEQUENCE [LARGE SCALE GENOMIC DNA]</scope>
    <source>
        <strain evidence="1">F_SG_1</strain>
        <tissue evidence="1">Salivary glands</tissue>
    </source>
</reference>
<accession>A0AAQ4F1Y7</accession>
<protein>
    <submittedName>
        <fullName evidence="1">Uncharacterized protein</fullName>
    </submittedName>
</protein>
<comment type="caution">
    <text evidence="1">The sequence shown here is derived from an EMBL/GenBank/DDBJ whole genome shotgun (WGS) entry which is preliminary data.</text>
</comment>
<keyword evidence="2" id="KW-1185">Reference proteome</keyword>
<dbReference type="EMBL" id="JARKHS020008244">
    <property type="protein sequence ID" value="KAK8780941.1"/>
    <property type="molecule type" value="Genomic_DNA"/>
</dbReference>
<dbReference type="AlphaFoldDB" id="A0AAQ4F1Y7"/>
<sequence length="448" mass="50089">MESLEQLDVILSPLSIRDLALIAEVVAQNTSLRRVSVTCGTGPAPLTMEDYHYMRFMNSGRAAERMQPWLWALRQTSWLTRLTFDLLSFGEDECCDFFRAVAEVKSLRDVRVRNLPPSVNLLNICHTIRECGIVDKVVVENYYLSGANVSVLSACTEVKIVTIHSSYFPTIPSLCWVLGVLGGCPQITSVCAIFRHGEFGERVQDAMANYVASAPSTLERVDIRTPDDLYDWMEPQSPDASSSVVSALCTKSSLRAIALSVLRMSEKDSKMLARAAMQSRRLERVSLSTTYGLMSAAFHRSLAPCVDSNYRLLHVGFSGMSRPVPMEEAAVMRATGRNRGLVERAARFVLGRRNRYCACAFEMVSLHPRVAEIVREQAVVGPIEAKWMIRIAAKSLVSLHDYMRLTGVVKDSVQCYGPREAGMQLDDLDEDSWWHVRKYLKVSDVEAA</sequence>